<dbReference type="PIRSF" id="PIRSF002741">
    <property type="entry name" value="MppA"/>
    <property type="match status" value="1"/>
</dbReference>
<dbReference type="KEGG" id="ahg:AHOG_18045"/>
<keyword evidence="1" id="KW-0732">Signal</keyword>
<reference evidence="2 3" key="1">
    <citation type="submission" date="2017-07" db="EMBL/GenBank/DDBJ databases">
        <title>Complete genome sequence of Actinoalloteichus hoggarensis DSM 45943, type strain of Actinoalloteichus hoggarensis.</title>
        <authorList>
            <person name="Ruckert C."/>
            <person name="Nouioui I."/>
            <person name="Willmese J."/>
            <person name="van Wezel G."/>
            <person name="Klenk H.-P."/>
            <person name="Kalinowski J."/>
            <person name="Zotchev S.B."/>
        </authorList>
    </citation>
    <scope>NUCLEOTIDE SEQUENCE [LARGE SCALE GENOMIC DNA]</scope>
    <source>
        <strain evidence="2 3">DSM 45943</strain>
    </source>
</reference>
<dbReference type="GO" id="GO:0015833">
    <property type="term" value="P:peptide transport"/>
    <property type="evidence" value="ECO:0007669"/>
    <property type="project" value="TreeGrafter"/>
</dbReference>
<dbReference type="InterPro" id="IPR000914">
    <property type="entry name" value="SBP_5_dom"/>
</dbReference>
<evidence type="ECO:0000313" key="2">
    <source>
        <dbReference type="EMBL" id="ASO21234.1"/>
    </source>
</evidence>
<dbReference type="Gene3D" id="3.90.76.10">
    <property type="entry name" value="Dipeptide-binding Protein, Domain 1"/>
    <property type="match status" value="1"/>
</dbReference>
<dbReference type="Gene3D" id="3.40.190.10">
    <property type="entry name" value="Periplasmic binding protein-like II"/>
    <property type="match status" value="1"/>
</dbReference>
<dbReference type="SUPFAM" id="SSF53850">
    <property type="entry name" value="Periplasmic binding protein-like II"/>
    <property type="match status" value="1"/>
</dbReference>
<dbReference type="InterPro" id="IPR039424">
    <property type="entry name" value="SBP_5"/>
</dbReference>
<evidence type="ECO:0000256" key="1">
    <source>
        <dbReference type="ARBA" id="ARBA00022729"/>
    </source>
</evidence>
<accession>A0A221W697</accession>
<dbReference type="GO" id="GO:0043190">
    <property type="term" value="C:ATP-binding cassette (ABC) transporter complex"/>
    <property type="evidence" value="ECO:0007669"/>
    <property type="project" value="InterPro"/>
</dbReference>
<protein>
    <submittedName>
        <fullName evidence="2">Glutathione-binding protein GsiB</fullName>
    </submittedName>
</protein>
<dbReference type="Proteomes" id="UP000204221">
    <property type="component" value="Chromosome"/>
</dbReference>
<dbReference type="OrthoDB" id="7232492at2"/>
<proteinExistence type="predicted"/>
<dbReference type="RefSeq" id="WP_093942433.1">
    <property type="nucleotide sequence ID" value="NZ_CP022521.1"/>
</dbReference>
<dbReference type="PANTHER" id="PTHR30290">
    <property type="entry name" value="PERIPLASMIC BINDING COMPONENT OF ABC TRANSPORTER"/>
    <property type="match status" value="1"/>
</dbReference>
<organism evidence="2 3">
    <name type="scientific">Actinoalloteichus hoggarensis</name>
    <dbReference type="NCBI Taxonomy" id="1470176"/>
    <lineage>
        <taxon>Bacteria</taxon>
        <taxon>Bacillati</taxon>
        <taxon>Actinomycetota</taxon>
        <taxon>Actinomycetes</taxon>
        <taxon>Pseudonocardiales</taxon>
        <taxon>Pseudonocardiaceae</taxon>
        <taxon>Actinoalloteichus</taxon>
    </lineage>
</organism>
<dbReference type="Pfam" id="PF00496">
    <property type="entry name" value="SBP_bac_5"/>
    <property type="match status" value="1"/>
</dbReference>
<name>A0A221W697_9PSEU</name>
<dbReference type="GO" id="GO:1904680">
    <property type="term" value="F:peptide transmembrane transporter activity"/>
    <property type="evidence" value="ECO:0007669"/>
    <property type="project" value="TreeGrafter"/>
</dbReference>
<dbReference type="PANTHER" id="PTHR30290:SF38">
    <property type="entry name" value="D,D-DIPEPTIDE-BINDING PERIPLASMIC PROTEIN DDPA-RELATED"/>
    <property type="match status" value="1"/>
</dbReference>
<keyword evidence="3" id="KW-1185">Reference proteome</keyword>
<sequence>MPRPEVRPAALPWRSARRGRLGRRSGAVVGTALAVLAASACVPVQPPPPAGERSDVTGSPVGDTPVQEGGDLVMGLSAEPDQLDPTTSTSLYTRYVMSSVCEKLYDLDAEGELVPQLATELPSVSDDGLAVTIPLRTDAVFADGVPLDAEAVRTTLLRHLEKEDSARRAELGPIESVEVLDDEHVVLHYAEPFAPITGALADRAGMILSPAALAERGDAFGGHPVCVGPFRFVDRVPQTSISVERDPLYYDADQVHLDTITYRIMSDASIRAANLRSGDVQVIDRVSTTEVDALDQEDGIEVLQIASLGYQGVTFNVGNVAGVGAETGEIDTPLGSDPRVRQAFSHAVDRDALVNSVFNNWFEPACSPISPASPFTSEASEVCPEHDPEESRRLLAEAGVETPYRIRLQAANNPDTLRFSQALQASVGEGGFEIEIVPVEYSTLLDVQSNGTFDAVQLGWSGRIDPNNNIRTFMETGAGSNYAGYSVAEVDEMLGEAAEVEDVERRAELYGEIVEVLQRDNPVVYLYRERNITAHDEGVVGVEVYADGVVRLGRAAFRAEED</sequence>
<evidence type="ECO:0000313" key="3">
    <source>
        <dbReference type="Proteomes" id="UP000204221"/>
    </source>
</evidence>
<dbReference type="EMBL" id="CP022521">
    <property type="protein sequence ID" value="ASO21234.1"/>
    <property type="molecule type" value="Genomic_DNA"/>
</dbReference>
<dbReference type="Gene3D" id="3.10.105.10">
    <property type="entry name" value="Dipeptide-binding Protein, Domain 3"/>
    <property type="match status" value="1"/>
</dbReference>
<dbReference type="GO" id="GO:0042597">
    <property type="term" value="C:periplasmic space"/>
    <property type="evidence" value="ECO:0007669"/>
    <property type="project" value="UniProtKB-ARBA"/>
</dbReference>
<dbReference type="AlphaFoldDB" id="A0A221W697"/>
<dbReference type="InterPro" id="IPR030678">
    <property type="entry name" value="Peptide/Ni-bd"/>
</dbReference>
<gene>
    <name evidence="2" type="primary">gsiB2</name>
    <name evidence="2" type="ORF">AHOG_18045</name>
</gene>